<name>B0EKY6_ENTDS</name>
<dbReference type="VEuPathDB" id="AmoebaDB:EDI_222020"/>
<organism evidence="2">
    <name type="scientific">Entamoeba dispar (strain ATCC PRA-260 / SAW760)</name>
    <dbReference type="NCBI Taxonomy" id="370354"/>
    <lineage>
        <taxon>Eukaryota</taxon>
        <taxon>Amoebozoa</taxon>
        <taxon>Evosea</taxon>
        <taxon>Archamoebae</taxon>
        <taxon>Mastigamoebida</taxon>
        <taxon>Entamoebidae</taxon>
        <taxon>Entamoeba</taxon>
    </lineage>
</organism>
<dbReference type="GeneID" id="5883944"/>
<dbReference type="KEGG" id="edi:EDI_222020"/>
<evidence type="ECO:0000313" key="2">
    <source>
        <dbReference type="Proteomes" id="UP000008076"/>
    </source>
</evidence>
<sequence length="242" mass="28204">MFLTQQKGNIFLKTEKKKKNGTKRIINAAKSRNFNHISKIIEVTSIFFFEKKLLKRKVFFLMDKKTYIEQRNYQSKVRALCIALINRHADIEIKITSKRSKLTLPFLKINTISFTSEDVIDLNKLIKRRTSDLAELDLEHKIPQQSALYRKKKNSYKESINFVVDLLIELGYCITFFETSGRNKSLKVDTITSIQKDGETFTSSQLERIGQTLCINLVERIGSNNTLFLRKNDFKLIAMTYA</sequence>
<gene>
    <name evidence="1" type="ORF">EDI_222020</name>
</gene>
<protein>
    <submittedName>
        <fullName evidence="1">Uncharacterized protein</fullName>
    </submittedName>
</protein>
<dbReference type="RefSeq" id="XP_001738841.1">
    <property type="nucleotide sequence ID" value="XM_001738789.1"/>
</dbReference>
<dbReference type="AlphaFoldDB" id="B0EKY6"/>
<reference evidence="2" key="1">
    <citation type="submission" date="2007-12" db="EMBL/GenBank/DDBJ databases">
        <title>Annotation of Entamoeba dispar SAW760.</title>
        <authorList>
            <person name="Lorenzi H."/>
            <person name="Inman J."/>
            <person name="Schobel S."/>
            <person name="Amedeo P."/>
            <person name="Caler E."/>
        </authorList>
    </citation>
    <scope>NUCLEOTIDE SEQUENCE [LARGE SCALE GENOMIC DNA]</scope>
    <source>
        <strain evidence="2">ATCC PRA-260 / SAW760</strain>
    </source>
</reference>
<dbReference type="eggNOG" id="ENOG502RBYG">
    <property type="taxonomic scope" value="Eukaryota"/>
</dbReference>
<accession>B0EKY6</accession>
<dbReference type="EMBL" id="DS549795">
    <property type="protein sequence ID" value="EDR24806.1"/>
    <property type="molecule type" value="Genomic_DNA"/>
</dbReference>
<proteinExistence type="predicted"/>
<dbReference type="OrthoDB" id="25321at2759"/>
<keyword evidence="2" id="KW-1185">Reference proteome</keyword>
<evidence type="ECO:0000313" key="1">
    <source>
        <dbReference type="EMBL" id="EDR24806.1"/>
    </source>
</evidence>
<dbReference type="Proteomes" id="UP000008076">
    <property type="component" value="Unassembled WGS sequence"/>
</dbReference>
<dbReference type="OMA" id="AKSRNFN"/>